<gene>
    <name evidence="1" type="ORF">MHI_LOCUS398846</name>
</gene>
<evidence type="ECO:0000313" key="1">
    <source>
        <dbReference type="EMBL" id="CAD1473563.1"/>
    </source>
</evidence>
<sequence length="144" mass="15805">MEVNGSPRLFQTASVTIGVVKSADKHRRIIAHLFPSLFGFARRSVDYRQPGQDYGKSVPEDVENSGRLLIWLRRHTGGGRVISQGTEYSGSVPGDGIYGTTTTSRLFQHPARNNVNNGGSFSVCYGREGTKLPAIANRVPWKIT</sequence>
<protein>
    <submittedName>
        <fullName evidence="1">Uncharacterized protein</fullName>
    </submittedName>
</protein>
<evidence type="ECO:0000313" key="2">
    <source>
        <dbReference type="Proteomes" id="UP000752696"/>
    </source>
</evidence>
<accession>A0A6V7H764</accession>
<reference evidence="1" key="1">
    <citation type="submission" date="2020-07" db="EMBL/GenBank/DDBJ databases">
        <authorList>
            <person name="Nazaruddin N."/>
        </authorList>
    </citation>
    <scope>NUCLEOTIDE SEQUENCE</scope>
</reference>
<organism evidence="1 2">
    <name type="scientific">Heterotrigona itama</name>
    <dbReference type="NCBI Taxonomy" id="395501"/>
    <lineage>
        <taxon>Eukaryota</taxon>
        <taxon>Metazoa</taxon>
        <taxon>Ecdysozoa</taxon>
        <taxon>Arthropoda</taxon>
        <taxon>Hexapoda</taxon>
        <taxon>Insecta</taxon>
        <taxon>Pterygota</taxon>
        <taxon>Neoptera</taxon>
        <taxon>Endopterygota</taxon>
        <taxon>Hymenoptera</taxon>
        <taxon>Apocrita</taxon>
        <taxon>Aculeata</taxon>
        <taxon>Apoidea</taxon>
        <taxon>Anthophila</taxon>
        <taxon>Apidae</taxon>
        <taxon>Heterotrigona</taxon>
    </lineage>
</organism>
<dbReference type="EMBL" id="CAJDYZ010006654">
    <property type="protein sequence ID" value="CAD1473563.1"/>
    <property type="molecule type" value="Genomic_DNA"/>
</dbReference>
<keyword evidence="2" id="KW-1185">Reference proteome</keyword>
<name>A0A6V7H764_9HYME</name>
<feature type="non-terminal residue" evidence="1">
    <location>
        <position position="144"/>
    </location>
</feature>
<proteinExistence type="predicted"/>
<dbReference type="Proteomes" id="UP000752696">
    <property type="component" value="Unassembled WGS sequence"/>
</dbReference>
<dbReference type="AlphaFoldDB" id="A0A6V7H764"/>
<comment type="caution">
    <text evidence="1">The sequence shown here is derived from an EMBL/GenBank/DDBJ whole genome shotgun (WGS) entry which is preliminary data.</text>
</comment>